<evidence type="ECO:0000256" key="4">
    <source>
        <dbReference type="SAM" id="MobiDB-lite"/>
    </source>
</evidence>
<dbReference type="InterPro" id="IPR050625">
    <property type="entry name" value="ParA/MinD_ATPase"/>
</dbReference>
<dbReference type="PANTHER" id="PTHR43384">
    <property type="entry name" value="SEPTUM SITE-DETERMINING PROTEIN MIND HOMOLOG, CHLOROPLASTIC-RELATED"/>
    <property type="match status" value="1"/>
</dbReference>
<dbReference type="SUPFAM" id="SSF52540">
    <property type="entry name" value="P-loop containing nucleoside triphosphate hydrolases"/>
    <property type="match status" value="1"/>
</dbReference>
<reference evidence="6 7" key="1">
    <citation type="journal article" date="2022" name="Syst. Appl. Microbiol.">
        <title>Rhodopirellula aestuarii sp. nov., a novel member of the genus Rhodopirellula isolated from brackish sediments collected in the Tagus River estuary, Portugal.</title>
        <authorList>
            <person name="Vitorino I.R."/>
            <person name="Klimek D."/>
            <person name="Calusinska M."/>
            <person name="Lobo-da-Cunha A."/>
            <person name="Vasconcelos V."/>
            <person name="Lage O.M."/>
        </authorList>
    </citation>
    <scope>NUCLEOTIDE SEQUENCE [LARGE SCALE GENOMIC DNA]</scope>
    <source>
        <strain evidence="6 7">ICT_H3.1</strain>
    </source>
</reference>
<evidence type="ECO:0000256" key="2">
    <source>
        <dbReference type="ARBA" id="ARBA00022840"/>
    </source>
</evidence>
<dbReference type="InterPro" id="IPR011006">
    <property type="entry name" value="CheY-like_superfamily"/>
</dbReference>
<dbReference type="InterPro" id="IPR001789">
    <property type="entry name" value="Sig_transdc_resp-reg_receiver"/>
</dbReference>
<dbReference type="Pfam" id="PF13614">
    <property type="entry name" value="AAA_31"/>
    <property type="match status" value="1"/>
</dbReference>
<evidence type="ECO:0000313" key="6">
    <source>
        <dbReference type="EMBL" id="MCM2372804.1"/>
    </source>
</evidence>
<dbReference type="SUPFAM" id="SSF52172">
    <property type="entry name" value="CheY-like"/>
    <property type="match status" value="1"/>
</dbReference>
<comment type="caution">
    <text evidence="6">The sequence shown here is derived from an EMBL/GenBank/DDBJ whole genome shotgun (WGS) entry which is preliminary data.</text>
</comment>
<comment type="caution">
    <text evidence="3">Lacks conserved residue(s) required for the propagation of feature annotation.</text>
</comment>
<name>A0ABT0U7Z3_9BACT</name>
<sequence>MSNVLRLALVDPNDSSREQLKAMLLGMDSIWLEADCSRYEFFPDIVEQTTPDVGVVSLDSNPVSAINLITRITAECPGTALLAASESSDGPQILKAIRAGAREFLTLPLNDQELSEALDRISMAKFGGGDSRNRACEVLAIAGATGGVGSTSTAVNLGCVLAEEPRNSVALVDLDIALGDADVFLDAIPDYTLADVVQNISRLDIQLLKRSLTKHSSGLYLLPRPVELHDVAGIDAESLRKVIGLLKASFTHLIIDLSKTYNELDMVAIQAASRVMLITQLDLPCLRNVVRLMMSFDETEGLQDKVDIIVNRAGLDAGQISLKKAKETLGRDIFALLPNDYRTMVEVRNNGVPLITQAPKAALTQAFRDMATRIGGDHGGQAQPDPQESDAGAANESRWKRFWPGQTKAKAKS</sequence>
<keyword evidence="1" id="KW-0547">Nucleotide-binding</keyword>
<keyword evidence="7" id="KW-1185">Reference proteome</keyword>
<dbReference type="EMBL" id="JAMQBK010000054">
    <property type="protein sequence ID" value="MCM2372804.1"/>
    <property type="molecule type" value="Genomic_DNA"/>
</dbReference>
<keyword evidence="2" id="KW-0067">ATP-binding</keyword>
<organism evidence="6 7">
    <name type="scientific">Aporhodopirellula aestuarii</name>
    <dbReference type="NCBI Taxonomy" id="2950107"/>
    <lineage>
        <taxon>Bacteria</taxon>
        <taxon>Pseudomonadati</taxon>
        <taxon>Planctomycetota</taxon>
        <taxon>Planctomycetia</taxon>
        <taxon>Pirellulales</taxon>
        <taxon>Pirellulaceae</taxon>
        <taxon>Aporhodopirellula</taxon>
    </lineage>
</organism>
<evidence type="ECO:0000256" key="3">
    <source>
        <dbReference type="PROSITE-ProRule" id="PRU00169"/>
    </source>
</evidence>
<accession>A0ABT0U7Z3</accession>
<evidence type="ECO:0000256" key="1">
    <source>
        <dbReference type="ARBA" id="ARBA00022741"/>
    </source>
</evidence>
<dbReference type="Gene3D" id="3.40.50.2300">
    <property type="match status" value="1"/>
</dbReference>
<dbReference type="InterPro" id="IPR025669">
    <property type="entry name" value="AAA_dom"/>
</dbReference>
<dbReference type="CDD" id="cd03111">
    <property type="entry name" value="CpaE-like"/>
    <property type="match status" value="1"/>
</dbReference>
<gene>
    <name evidence="6" type="ORF">NB063_19490</name>
</gene>
<proteinExistence type="predicted"/>
<feature type="domain" description="Response regulatory" evidence="5">
    <location>
        <begin position="6"/>
        <end position="122"/>
    </location>
</feature>
<protein>
    <submittedName>
        <fullName evidence="6">AAA family ATPase</fullName>
    </submittedName>
</protein>
<dbReference type="Gene3D" id="3.40.50.300">
    <property type="entry name" value="P-loop containing nucleotide triphosphate hydrolases"/>
    <property type="match status" value="1"/>
</dbReference>
<feature type="region of interest" description="Disordered" evidence="4">
    <location>
        <begin position="373"/>
        <end position="413"/>
    </location>
</feature>
<dbReference type="RefSeq" id="WP_250930437.1">
    <property type="nucleotide sequence ID" value="NZ_JAMQBK010000054.1"/>
</dbReference>
<evidence type="ECO:0000313" key="7">
    <source>
        <dbReference type="Proteomes" id="UP001202961"/>
    </source>
</evidence>
<dbReference type="InterPro" id="IPR027417">
    <property type="entry name" value="P-loop_NTPase"/>
</dbReference>
<dbReference type="PANTHER" id="PTHR43384:SF6">
    <property type="entry name" value="SEPTUM SITE-DETERMINING PROTEIN MIND HOMOLOG, CHLOROPLASTIC"/>
    <property type="match status" value="1"/>
</dbReference>
<evidence type="ECO:0000259" key="5">
    <source>
        <dbReference type="PROSITE" id="PS50110"/>
    </source>
</evidence>
<dbReference type="Proteomes" id="UP001202961">
    <property type="component" value="Unassembled WGS sequence"/>
</dbReference>
<dbReference type="PROSITE" id="PS50110">
    <property type="entry name" value="RESPONSE_REGULATORY"/>
    <property type="match status" value="1"/>
</dbReference>